<dbReference type="PANTHER" id="PTHR46289">
    <property type="entry name" value="52 KDA REPRESSOR OF THE INHIBITOR OF THE PROTEIN KINASE-LIKE PROTEIN-RELATED"/>
    <property type="match status" value="1"/>
</dbReference>
<proteinExistence type="predicted"/>
<feature type="domain" description="HAT C-terminal dimerisation" evidence="2">
    <location>
        <begin position="336"/>
        <end position="403"/>
    </location>
</feature>
<dbReference type="RefSeq" id="XP_050516204.1">
    <property type="nucleotide sequence ID" value="XM_050660247.1"/>
</dbReference>
<dbReference type="InterPro" id="IPR008906">
    <property type="entry name" value="HATC_C_dom"/>
</dbReference>
<dbReference type="GeneID" id="126891069"/>
<dbReference type="EnsemblMetazoa" id="XM_050660247.1">
    <property type="protein sequence ID" value="XP_050516204.1"/>
    <property type="gene ID" value="LOC126891069"/>
</dbReference>
<keyword evidence="4" id="KW-1185">Reference proteome</keyword>
<organism evidence="3 4">
    <name type="scientific">Diabrotica virgifera virgifera</name>
    <name type="common">western corn rootworm</name>
    <dbReference type="NCBI Taxonomy" id="50390"/>
    <lineage>
        <taxon>Eukaryota</taxon>
        <taxon>Metazoa</taxon>
        <taxon>Ecdysozoa</taxon>
        <taxon>Arthropoda</taxon>
        <taxon>Hexapoda</taxon>
        <taxon>Insecta</taxon>
        <taxon>Pterygota</taxon>
        <taxon>Neoptera</taxon>
        <taxon>Endopterygota</taxon>
        <taxon>Coleoptera</taxon>
        <taxon>Polyphaga</taxon>
        <taxon>Cucujiformia</taxon>
        <taxon>Chrysomeloidea</taxon>
        <taxon>Chrysomelidae</taxon>
        <taxon>Galerucinae</taxon>
        <taxon>Diabroticina</taxon>
        <taxon>Diabroticites</taxon>
        <taxon>Diabrotica</taxon>
    </lineage>
</organism>
<dbReference type="Proteomes" id="UP001652700">
    <property type="component" value="Unplaced"/>
</dbReference>
<accession>A0ABM5L191</accession>
<evidence type="ECO:0000259" key="2">
    <source>
        <dbReference type="Pfam" id="PF05699"/>
    </source>
</evidence>
<name>A0ABM5L191_DIAVI</name>
<evidence type="ECO:0000256" key="1">
    <source>
        <dbReference type="SAM" id="MobiDB-lite"/>
    </source>
</evidence>
<feature type="region of interest" description="Disordered" evidence="1">
    <location>
        <begin position="18"/>
        <end position="49"/>
    </location>
</feature>
<evidence type="ECO:0000313" key="3">
    <source>
        <dbReference type="EnsemblMetazoa" id="XP_050516204.1"/>
    </source>
</evidence>
<feature type="compositionally biased region" description="Polar residues" evidence="1">
    <location>
        <begin position="22"/>
        <end position="49"/>
    </location>
</feature>
<sequence>MKRLQQTSIDSFIGTVNKKSKSSVINESSIPESTSNDPPSAPPCSSTFNIDTPKLAEPEAELESSLKKNDYSLLDIGNFIDSASSDDFLKLEALTNCWTPPENYVFPLSEKRHLSFQRKLYEYIVEALEVLQEKPNRETSVQALQLSSTIMNSEFIITLLTLNNLFSFTVNLTKNLQKINVDLVACVEYVDLLVQSIQSSRDTCDRSFNNIYKEVEKLVLNIGGQIAKPRTVSRQTQRGNIPAEDAEQYYLRNLYIPFIDHILVELKDRFSEHHKLISDLQLLIPEKCVIAKAKLETFKQICELYDKNFCSFSAEFHVWQNKWINANCNNDNLPRTAIEAFLNADGSFFPNIKDLLQILATLPCSTATPERTFSTLRRLKSWLRNSTLNERLNELALMSVHRDIRISSENVIERFCLKNRNIPL</sequence>
<evidence type="ECO:0000313" key="4">
    <source>
        <dbReference type="Proteomes" id="UP001652700"/>
    </source>
</evidence>
<dbReference type="InterPro" id="IPR052958">
    <property type="entry name" value="IFN-induced_PKR_regulator"/>
</dbReference>
<dbReference type="Pfam" id="PF05699">
    <property type="entry name" value="Dimer_Tnp_hAT"/>
    <property type="match status" value="1"/>
</dbReference>
<protein>
    <recommendedName>
        <fullName evidence="2">HAT C-terminal dimerisation domain-containing protein</fullName>
    </recommendedName>
</protein>
<reference evidence="3" key="1">
    <citation type="submission" date="2025-05" db="UniProtKB">
        <authorList>
            <consortium name="EnsemblMetazoa"/>
        </authorList>
    </citation>
    <scope>IDENTIFICATION</scope>
</reference>
<dbReference type="PANTHER" id="PTHR46289:SF14">
    <property type="entry name" value="DUF4371 DOMAIN-CONTAINING PROTEIN"/>
    <property type="match status" value="1"/>
</dbReference>